<accession>A0A096MC94</accession>
<name>A0A096MC94_POEFO</name>
<reference evidence="1" key="2">
    <citation type="submission" date="2025-08" db="UniProtKB">
        <authorList>
            <consortium name="Ensembl"/>
        </authorList>
    </citation>
    <scope>IDENTIFICATION</scope>
</reference>
<dbReference type="AlphaFoldDB" id="A0A096MC94"/>
<evidence type="ECO:0000313" key="2">
    <source>
        <dbReference type="Proteomes" id="UP000028760"/>
    </source>
</evidence>
<dbReference type="Ensembl" id="ENSPFOT00000028056.1">
    <property type="protein sequence ID" value="ENSPFOP00000029035.1"/>
    <property type="gene ID" value="ENSPFOG00000022799.1"/>
</dbReference>
<organism evidence="1 2">
    <name type="scientific">Poecilia formosa</name>
    <name type="common">Amazon molly</name>
    <name type="synonym">Limia formosa</name>
    <dbReference type="NCBI Taxonomy" id="48698"/>
    <lineage>
        <taxon>Eukaryota</taxon>
        <taxon>Metazoa</taxon>
        <taxon>Chordata</taxon>
        <taxon>Craniata</taxon>
        <taxon>Vertebrata</taxon>
        <taxon>Euteleostomi</taxon>
        <taxon>Actinopterygii</taxon>
        <taxon>Neopterygii</taxon>
        <taxon>Teleostei</taxon>
        <taxon>Neoteleostei</taxon>
        <taxon>Acanthomorphata</taxon>
        <taxon>Ovalentaria</taxon>
        <taxon>Atherinomorphae</taxon>
        <taxon>Cyprinodontiformes</taxon>
        <taxon>Poeciliidae</taxon>
        <taxon>Poeciliinae</taxon>
        <taxon>Poecilia</taxon>
    </lineage>
</organism>
<keyword evidence="2" id="KW-1185">Reference proteome</keyword>
<protein>
    <submittedName>
        <fullName evidence="1">Uncharacterized protein</fullName>
    </submittedName>
</protein>
<dbReference type="EMBL" id="AYCK01008672">
    <property type="status" value="NOT_ANNOTATED_CDS"/>
    <property type="molecule type" value="Genomic_DNA"/>
</dbReference>
<proteinExistence type="predicted"/>
<sequence>QRTPLSGSQTKGKTLQQDVVNSVEQGSYCCRQKADLEAKQDPSWCLEMSPKSN</sequence>
<reference evidence="2" key="1">
    <citation type="submission" date="2013-10" db="EMBL/GenBank/DDBJ databases">
        <authorList>
            <person name="Schartl M."/>
            <person name="Warren W."/>
        </authorList>
    </citation>
    <scope>NUCLEOTIDE SEQUENCE [LARGE SCALE GENOMIC DNA]</scope>
    <source>
        <strain evidence="2">female</strain>
    </source>
</reference>
<dbReference type="Proteomes" id="UP000028760">
    <property type="component" value="Unassembled WGS sequence"/>
</dbReference>
<reference evidence="1" key="3">
    <citation type="submission" date="2025-09" db="UniProtKB">
        <authorList>
            <consortium name="Ensembl"/>
        </authorList>
    </citation>
    <scope>IDENTIFICATION</scope>
</reference>
<evidence type="ECO:0000313" key="1">
    <source>
        <dbReference type="Ensembl" id="ENSPFOP00000029035.1"/>
    </source>
</evidence>